<organism evidence="1 2">
    <name type="scientific">Desulfosarcina alkanivorans</name>
    <dbReference type="NCBI Taxonomy" id="571177"/>
    <lineage>
        <taxon>Bacteria</taxon>
        <taxon>Pseudomonadati</taxon>
        <taxon>Thermodesulfobacteriota</taxon>
        <taxon>Desulfobacteria</taxon>
        <taxon>Desulfobacterales</taxon>
        <taxon>Desulfosarcinaceae</taxon>
        <taxon>Desulfosarcina</taxon>
    </lineage>
</organism>
<dbReference type="EMBL" id="AP021874">
    <property type="protein sequence ID" value="BBO68231.1"/>
    <property type="molecule type" value="Genomic_DNA"/>
</dbReference>
<dbReference type="AlphaFoldDB" id="A0A5K7YMX2"/>
<dbReference type="OrthoDB" id="199685at2"/>
<proteinExistence type="predicted"/>
<protein>
    <recommendedName>
        <fullName evidence="3">Toxin, RelE family protein</fullName>
    </recommendedName>
</protein>
<sequence>MKVKDVLVLQEAVDDLNEGKAFYDLQELGVGNYFWDCMVADIESLIVYAGIHSKKLGLFQMFAKRFPYAIYYEVVEKIAYVVAILPMRKNPAWISKQLNKRR</sequence>
<dbReference type="Proteomes" id="UP000427906">
    <property type="component" value="Chromosome"/>
</dbReference>
<accession>A0A5K7YMX2</accession>
<name>A0A5K7YMX2_9BACT</name>
<dbReference type="KEGG" id="dalk:DSCA_21610"/>
<gene>
    <name evidence="1" type="ORF">DSCA_21610</name>
</gene>
<evidence type="ECO:0000313" key="2">
    <source>
        <dbReference type="Proteomes" id="UP000427906"/>
    </source>
</evidence>
<reference evidence="1 2" key="1">
    <citation type="submission" date="2019-11" db="EMBL/GenBank/DDBJ databases">
        <title>Comparative genomics of hydrocarbon-degrading Desulfosarcina strains.</title>
        <authorList>
            <person name="Watanabe M."/>
            <person name="Kojima H."/>
            <person name="Fukui M."/>
        </authorList>
    </citation>
    <scope>NUCLEOTIDE SEQUENCE [LARGE SCALE GENOMIC DNA]</scope>
    <source>
        <strain evidence="1 2">PL12</strain>
    </source>
</reference>
<keyword evidence="2" id="KW-1185">Reference proteome</keyword>
<evidence type="ECO:0000313" key="1">
    <source>
        <dbReference type="EMBL" id="BBO68231.1"/>
    </source>
</evidence>
<dbReference type="RefSeq" id="WP_155316413.1">
    <property type="nucleotide sequence ID" value="NZ_AP021874.1"/>
</dbReference>
<evidence type="ECO:0008006" key="3">
    <source>
        <dbReference type="Google" id="ProtNLM"/>
    </source>
</evidence>